<feature type="domain" description="ApeA N-terminal" evidence="2">
    <location>
        <begin position="25"/>
        <end position="238"/>
    </location>
</feature>
<gene>
    <name evidence="3" type="ORF">EHE22_20745</name>
</gene>
<evidence type="ECO:0000259" key="2">
    <source>
        <dbReference type="Pfam" id="PF18862"/>
    </source>
</evidence>
<dbReference type="AlphaFoldDB" id="A0A7Y3WYW9"/>
<sequence>MTSILYAKESIEVLSDERRGHVFFGEQRFGAALRLINNRLRLEVSDPEGHFRDVIPDKLDLIHFRTNSSYFSLLHLRRISSKTRLGVGGMSMFSVSFALEEALFPALDDVRSDCWCVYVEDVAKIHHVTGLQHSIMLLPDNRIALNWAFNPAKPIELDCSEAKLIVELGQDMKTNGDLVGGPSLAFKYPVKLRFETPVDLDTALKKMNRVRQFFSLLMGRMLGINEAYLRLIEDGRPHDVGIHGLRATQLSDKPANRIVSFDDPVELAALLDRWLVRADGLADAVSLHFQGLEQRDLEPALRFQLFVQAIEAAHRRTAPLSASPIAAVPILDTLRTAGISDDVVDRVGGVLAHAHEPGLRQRLKYYWELFAAEIKVLRPGLKQKAAISQLAATRNFYAHRTDKTSQILEGADLWDATELMKAISHMAILREIEAQTVGIGQSMLDNMFVQFAERTDRIPAGE</sequence>
<protein>
    <recommendedName>
        <fullName evidence="5">ApeA N-terminal domain-containing protein</fullName>
    </recommendedName>
</protein>
<proteinExistence type="predicted"/>
<evidence type="ECO:0000313" key="4">
    <source>
        <dbReference type="Proteomes" id="UP000526233"/>
    </source>
</evidence>
<evidence type="ECO:0000313" key="3">
    <source>
        <dbReference type="EMBL" id="NNV22842.1"/>
    </source>
</evidence>
<comment type="caution">
    <text evidence="3">The sequence shown here is derived from an EMBL/GenBank/DDBJ whole genome shotgun (WGS) entry which is preliminary data.</text>
</comment>
<dbReference type="InterPro" id="IPR041229">
    <property type="entry name" value="HEPN_Apea"/>
</dbReference>
<organism evidence="3 4">
    <name type="scientific">Brucella pseudogrignonensis</name>
    <dbReference type="NCBI Taxonomy" id="419475"/>
    <lineage>
        <taxon>Bacteria</taxon>
        <taxon>Pseudomonadati</taxon>
        <taxon>Pseudomonadota</taxon>
        <taxon>Alphaproteobacteria</taxon>
        <taxon>Hyphomicrobiales</taxon>
        <taxon>Brucellaceae</taxon>
        <taxon>Brucella/Ochrobactrum group</taxon>
        <taxon>Brucella</taxon>
    </lineage>
</organism>
<reference evidence="3 4" key="1">
    <citation type="submission" date="2018-11" db="EMBL/GenBank/DDBJ databases">
        <title>Genome sequencing and analysis.</title>
        <authorList>
            <person name="Huang Y.-T."/>
        </authorList>
    </citation>
    <scope>NUCLEOTIDE SEQUENCE [LARGE SCALE GENOMIC DNA]</scope>
    <source>
        <strain evidence="3 4">SHIN</strain>
    </source>
</reference>
<evidence type="ECO:0000259" key="1">
    <source>
        <dbReference type="Pfam" id="PF18739"/>
    </source>
</evidence>
<evidence type="ECO:0008006" key="5">
    <source>
        <dbReference type="Google" id="ProtNLM"/>
    </source>
</evidence>
<dbReference type="InterPro" id="IPR041223">
    <property type="entry name" value="ApeA_NTD"/>
</dbReference>
<dbReference type="Pfam" id="PF18862">
    <property type="entry name" value="ApeA_NTD1"/>
    <property type="match status" value="1"/>
</dbReference>
<feature type="domain" description="Apea-like HEPN" evidence="1">
    <location>
        <begin position="306"/>
        <end position="433"/>
    </location>
</feature>
<dbReference type="Pfam" id="PF18739">
    <property type="entry name" value="HEPN_Apea"/>
    <property type="match status" value="1"/>
</dbReference>
<name>A0A7Y3WYW9_9HYPH</name>
<dbReference type="Proteomes" id="UP000526233">
    <property type="component" value="Unassembled WGS sequence"/>
</dbReference>
<dbReference type="RefSeq" id="WP_156379275.1">
    <property type="nucleotide sequence ID" value="NZ_PKQI01000003.1"/>
</dbReference>
<accession>A0A7Y3WYW9</accession>
<dbReference type="EMBL" id="PKQI01000003">
    <property type="protein sequence ID" value="NNV22842.1"/>
    <property type="molecule type" value="Genomic_DNA"/>
</dbReference>